<gene>
    <name evidence="1" type="ORF">WN944_019554</name>
</gene>
<name>A0AAP0LYT3_9ROSI</name>
<evidence type="ECO:0000313" key="2">
    <source>
        <dbReference type="Proteomes" id="UP001428341"/>
    </source>
</evidence>
<comment type="caution">
    <text evidence="1">The sequence shown here is derived from an EMBL/GenBank/DDBJ whole genome shotgun (WGS) entry which is preliminary data.</text>
</comment>
<organism evidence="1 2">
    <name type="scientific">Citrus x changshan-huyou</name>
    <dbReference type="NCBI Taxonomy" id="2935761"/>
    <lineage>
        <taxon>Eukaryota</taxon>
        <taxon>Viridiplantae</taxon>
        <taxon>Streptophyta</taxon>
        <taxon>Embryophyta</taxon>
        <taxon>Tracheophyta</taxon>
        <taxon>Spermatophyta</taxon>
        <taxon>Magnoliopsida</taxon>
        <taxon>eudicotyledons</taxon>
        <taxon>Gunneridae</taxon>
        <taxon>Pentapetalae</taxon>
        <taxon>rosids</taxon>
        <taxon>malvids</taxon>
        <taxon>Sapindales</taxon>
        <taxon>Rutaceae</taxon>
        <taxon>Aurantioideae</taxon>
        <taxon>Citrus</taxon>
    </lineage>
</organism>
<protein>
    <submittedName>
        <fullName evidence="1">Uncharacterized protein</fullName>
    </submittedName>
</protein>
<proteinExistence type="predicted"/>
<dbReference type="EMBL" id="JBCGBO010000007">
    <property type="protein sequence ID" value="KAK9188155.1"/>
    <property type="molecule type" value="Genomic_DNA"/>
</dbReference>
<evidence type="ECO:0000313" key="1">
    <source>
        <dbReference type="EMBL" id="KAK9188155.1"/>
    </source>
</evidence>
<accession>A0AAP0LYT3</accession>
<keyword evidence="2" id="KW-1185">Reference proteome</keyword>
<reference evidence="1 2" key="1">
    <citation type="submission" date="2024-05" db="EMBL/GenBank/DDBJ databases">
        <title>Haplotype-resolved chromosome-level genome assembly of Huyou (Citrus changshanensis).</title>
        <authorList>
            <person name="Miao C."/>
            <person name="Chen W."/>
            <person name="Wu Y."/>
            <person name="Wang L."/>
            <person name="Zhao S."/>
            <person name="Grierson D."/>
            <person name="Xu C."/>
            <person name="Chen K."/>
        </authorList>
    </citation>
    <scope>NUCLEOTIDE SEQUENCE [LARGE SCALE GENOMIC DNA]</scope>
    <source>
        <strain evidence="1">01-14</strain>
        <tissue evidence="1">Leaf</tissue>
    </source>
</reference>
<dbReference type="AlphaFoldDB" id="A0AAP0LYT3"/>
<dbReference type="Proteomes" id="UP001428341">
    <property type="component" value="Unassembled WGS sequence"/>
</dbReference>
<sequence>MDIQDINVSFALIGGSLEDKKQHKQKECCCNKLAKMRKNLATKELKQIWNSAVAVVVVVAILEQRQRKFCAG</sequence>